<reference evidence="3" key="1">
    <citation type="submission" date="2019-06" db="EMBL/GenBank/DDBJ databases">
        <authorList>
            <person name="Zheng W."/>
        </authorList>
    </citation>
    <scope>NUCLEOTIDE SEQUENCE</scope>
    <source>
        <strain evidence="3">QDHG01</strain>
    </source>
</reference>
<protein>
    <recommendedName>
        <fullName evidence="5">NFX1-type zinc finger-containing protein 1</fullName>
    </recommendedName>
</protein>
<accession>A0A8J8NFX1</accession>
<dbReference type="GO" id="GO:0004386">
    <property type="term" value="F:helicase activity"/>
    <property type="evidence" value="ECO:0007669"/>
    <property type="project" value="InterPro"/>
</dbReference>
<evidence type="ECO:0008006" key="5">
    <source>
        <dbReference type="Google" id="ProtNLM"/>
    </source>
</evidence>
<dbReference type="InterPro" id="IPR045055">
    <property type="entry name" value="DNA2/NAM7-like"/>
</dbReference>
<name>A0A8J8NFX1_HALGN</name>
<gene>
    <name evidence="3" type="ORF">FGO68_gene14375</name>
</gene>
<comment type="caution">
    <text evidence="3">The sequence shown here is derived from an EMBL/GenBank/DDBJ whole genome shotgun (WGS) entry which is preliminary data.</text>
</comment>
<dbReference type="OrthoDB" id="392140at2759"/>
<dbReference type="GO" id="GO:0031380">
    <property type="term" value="C:nuclear RNA-directed RNA polymerase complex"/>
    <property type="evidence" value="ECO:0007669"/>
    <property type="project" value="TreeGrafter"/>
</dbReference>
<dbReference type="GO" id="GO:0031048">
    <property type="term" value="P:regulatory ncRNA-mediated heterochromatin formation"/>
    <property type="evidence" value="ECO:0007669"/>
    <property type="project" value="TreeGrafter"/>
</dbReference>
<dbReference type="Proteomes" id="UP000785679">
    <property type="component" value="Unassembled WGS sequence"/>
</dbReference>
<dbReference type="PANTHER" id="PTHR10887:SF341">
    <property type="entry name" value="NFX1-TYPE ZINC FINGER-CONTAINING PROTEIN 1"/>
    <property type="match status" value="1"/>
</dbReference>
<dbReference type="Pfam" id="PF13087">
    <property type="entry name" value="AAA_12"/>
    <property type="match status" value="1"/>
</dbReference>
<dbReference type="Gene3D" id="3.40.50.300">
    <property type="entry name" value="P-loop containing nucleotide triphosphate hydrolases"/>
    <property type="match status" value="2"/>
</dbReference>
<dbReference type="EMBL" id="RRYP01017160">
    <property type="protein sequence ID" value="TNV74303.1"/>
    <property type="molecule type" value="Genomic_DNA"/>
</dbReference>
<dbReference type="SUPFAM" id="SSF52540">
    <property type="entry name" value="P-loop containing nucleoside triphosphate hydrolases"/>
    <property type="match status" value="1"/>
</dbReference>
<dbReference type="InterPro" id="IPR041679">
    <property type="entry name" value="DNA2/NAM7-like_C"/>
</dbReference>
<dbReference type="AlphaFoldDB" id="A0A8J8NFX1"/>
<dbReference type="PANTHER" id="PTHR10887">
    <property type="entry name" value="DNA2/NAM7 HELICASE FAMILY"/>
    <property type="match status" value="1"/>
</dbReference>
<dbReference type="CDD" id="cd18808">
    <property type="entry name" value="SF1_C_Upf1"/>
    <property type="match status" value="1"/>
</dbReference>
<organism evidence="3 4">
    <name type="scientific">Halteria grandinella</name>
    <dbReference type="NCBI Taxonomy" id="5974"/>
    <lineage>
        <taxon>Eukaryota</taxon>
        <taxon>Sar</taxon>
        <taxon>Alveolata</taxon>
        <taxon>Ciliophora</taxon>
        <taxon>Intramacronucleata</taxon>
        <taxon>Spirotrichea</taxon>
        <taxon>Stichotrichia</taxon>
        <taxon>Sporadotrichida</taxon>
        <taxon>Halteriidae</taxon>
        <taxon>Halteria</taxon>
    </lineage>
</organism>
<evidence type="ECO:0000313" key="3">
    <source>
        <dbReference type="EMBL" id="TNV74303.1"/>
    </source>
</evidence>
<evidence type="ECO:0000259" key="1">
    <source>
        <dbReference type="Pfam" id="PF13086"/>
    </source>
</evidence>
<dbReference type="InterPro" id="IPR027417">
    <property type="entry name" value="P-loop_NTPase"/>
</dbReference>
<dbReference type="Pfam" id="PF13086">
    <property type="entry name" value="AAA_11"/>
    <property type="match status" value="1"/>
</dbReference>
<dbReference type="InterPro" id="IPR041677">
    <property type="entry name" value="DNA2/NAM7_AAA_11"/>
</dbReference>
<evidence type="ECO:0000259" key="2">
    <source>
        <dbReference type="Pfam" id="PF13087"/>
    </source>
</evidence>
<feature type="domain" description="DNA2/NAM7 helicase-like C-terminal" evidence="2">
    <location>
        <begin position="149"/>
        <end position="335"/>
    </location>
</feature>
<sequence length="985" mass="111989">MDTKQIQNSLTQAMTLDTYTHMPFEARWSINNYLMTSLKQKSQIKMDEFVKSYSDAQKRLEELDQLNAKKIFGQADIIAMTTTGRSKYSEYFTNVTFPIVIVEEAAEVFEAHIITALSKQTQHLILIGDHLQLRPNPAVYDLSFNYNLSLSMFERLVNNKIPHSTLALQRRMRPEISKMMNLIYPDLKNHDSVLRFPQIRGLSSSLYFYDHTFKENTNDMMMSKVNKEEADIVVRFAVYLLQNQYTPDKITILTLYAGQLLHIKQIVKNYKILPDLLKKIRVINVDNYQGEENDIILLSLVRSNPESRIGFLKISNRVCVALSRARMGLFIFGNANCLLGSKLQLWVDVVSYLKENDFFGNALKFCCSYHKIVTEVQSLKDFHKIPEGGCTKKCEAKMECGHLCTSLCHPFEVTPIDPTGHQKSTCKGKCIRPRSCLHKCTYDCAECKNGHLPCLTPIEVKMVKCGHTVNIHCRQNTIDLKCPVQCEKILACGHQCLLRCSQDCNLKPCKQTVERALPCGHKIEMLCHEDINTAKCYKDCAKALQCRHKCTGKCSECTMNGYHKQCSSKCGKYLVCGHNCANPCTSTCAPCNTMCYTKCPHSDCPDVCGKVCGIKPCLNECIHSKCTNLCSEPCNRDPCNMNCEKLLDCQHPCIGLCGEKCPKQCRICQPDDITFKTHLYGHENDPHASFVALDCGHAIEVRGLDKWMNRQQTLIQYLECPRCKHPVNKCSRYTTQINDKLKDLNHVKAIIQRNNIAINAKFKEVSTYINADFVQLFSRVNKGSSIIENTLALARHLAQQAIHFEKIRAVKELNKLIDDAEYLSFLMKIIFFIDSGILTLYSNSTMQQNIEIIAKQVADAVKRKTITALHKSQAKQVADNLTISATSRIRPSVNFNIEKIQVDTSNDWHVCPNKHYFTAVKLEGSQEDELFDEVNQVCTQCAPRGGAGQAQPNRVVVQPQELPKQEERPMSMLDKLRAAQLERKH</sequence>
<proteinExistence type="predicted"/>
<evidence type="ECO:0000313" key="4">
    <source>
        <dbReference type="Proteomes" id="UP000785679"/>
    </source>
</evidence>
<keyword evidence="4" id="KW-1185">Reference proteome</keyword>
<feature type="domain" description="DNA2/NAM7 helicase helicase" evidence="1">
    <location>
        <begin position="29"/>
        <end position="135"/>
    </location>
</feature>
<dbReference type="InterPro" id="IPR047187">
    <property type="entry name" value="SF1_C_Upf1"/>
</dbReference>
<dbReference type="FunFam" id="3.40.50.300:FF:001366">
    <property type="entry name" value="ATP binding protein, putative"/>
    <property type="match status" value="1"/>
</dbReference>